<feature type="region of interest" description="Disordered" evidence="4">
    <location>
        <begin position="215"/>
        <end position="247"/>
    </location>
</feature>
<dbReference type="InterPro" id="IPR004088">
    <property type="entry name" value="KH_dom_type_1"/>
</dbReference>
<evidence type="ECO:0000256" key="4">
    <source>
        <dbReference type="SAM" id="MobiDB-lite"/>
    </source>
</evidence>
<name>A0ABR3QDI6_9TREE</name>
<proteinExistence type="predicted"/>
<feature type="domain" description="K Homology" evidence="5">
    <location>
        <begin position="613"/>
        <end position="687"/>
    </location>
</feature>
<keyword evidence="2" id="KW-0694">RNA-binding</keyword>
<keyword evidence="7" id="KW-1185">Reference proteome</keyword>
<feature type="domain" description="K Homology" evidence="5">
    <location>
        <begin position="1012"/>
        <end position="1097"/>
    </location>
</feature>
<feature type="compositionally biased region" description="Low complexity" evidence="4">
    <location>
        <begin position="29"/>
        <end position="39"/>
    </location>
</feature>
<evidence type="ECO:0000259" key="5">
    <source>
        <dbReference type="SMART" id="SM00322"/>
    </source>
</evidence>
<feature type="domain" description="K Homology" evidence="5">
    <location>
        <begin position="930"/>
        <end position="1008"/>
    </location>
</feature>
<feature type="region of interest" description="Disordered" evidence="4">
    <location>
        <begin position="1"/>
        <end position="52"/>
    </location>
</feature>
<gene>
    <name evidence="6" type="ORF">Q8F55_000522</name>
</gene>
<feature type="domain" description="K Homology" evidence="5">
    <location>
        <begin position="1230"/>
        <end position="1295"/>
    </location>
</feature>
<feature type="domain" description="K Homology" evidence="5">
    <location>
        <begin position="857"/>
        <end position="926"/>
    </location>
</feature>
<dbReference type="Gene3D" id="3.30.1370.10">
    <property type="entry name" value="K Homology domain, type 1"/>
    <property type="match status" value="10"/>
</dbReference>
<dbReference type="InterPro" id="IPR004087">
    <property type="entry name" value="KH_dom"/>
</dbReference>
<dbReference type="CDD" id="cd22408">
    <property type="entry name" value="KH-I_Vigilin_rpt4"/>
    <property type="match status" value="1"/>
</dbReference>
<sequence>MALSAAELQKRHQLEGAPDPFPTLGGGAPSPARPAVVAPKATSTPPAGFDAASEDAFPSLGASAAAPVNISKPAISAWSAKPATVKAGAAKKGWAPGGLGRAGQATSASHPYTETFSIPAAELATGKAAQDAMRKVQEQTGAVVESSTQMSTGLKQFHVKAADPKRLALARQLIERGLSKPVVLEVEVPITTIGTIIGPKGATLKSITDATSTKIDIPRRDSLPEWNPREANGGADSDDEDEGPEEPQVTITISGTSAAAADARDRLLGLISHKISQGSASIKNIPSKYYPFISGPRRANIQKLEEGLGGGEVTIHVPPPSVWRAIQNDEEDDDEAPKERDLAIKLKGNKEKIKLIQAEIQRQFEDLVVSLKEFGIVVPKRQHRYLIGDAADDILEQTGCIIDLPPANDSNEQVTMRGPQAGLLKAIELAMSKASAVAVESVDVVAVSRLSSSDPVPHAKKVARFLQRSGRLKAIAANHGVQVYAPRANVLATSDKVVIEAVGEDQAAVVKARDEVANAIKAVPPAAITTVQIDPAVHSILIGKKAARIGQFETANKVTTVFPSADEDSSDVHIIYSGTDALPGDKKGRDAKLKEVVGAAAEALLGLAKSAADVKTETLDVEKKWHRAVIGQGGSVLNALIGEDGLVNIRVGAGKDAKSGANEDVVVVRGPSGDVDRVVAQIKQIVEDAKNDDIINGFTAEFDVDKKYVAHLVGQSGSAINKLRDTLGVKVNFDDDDEGKKAKKPVSHCKIVGRKEAVEEAKRRIQAQIEKLEDETTEVVKIKREIQPALIGSGGKYAIRLEEKYGVKLSFPRDNKDKDSKDAKDAKSDEVTIRGGKKGVAAAKAELLEAAAFEAESRQTATFTVPSKAVAMIVGKQGATINGIKDDTGAQIDIDKSGKEDKTTITVRGDKKAITAAKAAILAVVEELGDEITVNLTIDRKYHRTLIGQGGQKLRDLIAASGGPAEGHKQAGLVTFPRQGDANTDTVVLRGDAKVVKKIQAELEKQVDVLKKTVTVGVSVPAAQHASKIGRGGSALQDLQRRTNTAVHFPGSRQYNQIGEVDNQDELEGVDAGDIVKVVGTKEAVAQAAELLQVASPERGTQNRGARGGGADLAQREVAIPVKYYHAISEQPNLIRQIRSANAFLTIPTPAPAKPVHVPSANGDSLAAKTARIDLDAEDEAPVEGEWEIRANYEGADDKTLNWVVRAKEEDLDKAVAVLDKAVKQAESASHVGLLTGLPRAAFPRIIGSKGATISRLRAETGTDITVGKENDLITITGSEDSVLAAKEAILSVVTRSGSRF</sequence>
<keyword evidence="1" id="KW-0677">Repeat</keyword>
<feature type="domain" description="K Homology" evidence="5">
    <location>
        <begin position="525"/>
        <end position="609"/>
    </location>
</feature>
<feature type="region of interest" description="Disordered" evidence="4">
    <location>
        <begin position="811"/>
        <end position="830"/>
    </location>
</feature>
<evidence type="ECO:0000256" key="2">
    <source>
        <dbReference type="PROSITE-ProRule" id="PRU00117"/>
    </source>
</evidence>
<dbReference type="RefSeq" id="XP_069212718.1">
    <property type="nucleotide sequence ID" value="XM_069349174.1"/>
</dbReference>
<dbReference type="Pfam" id="PF00013">
    <property type="entry name" value="KH_1"/>
    <property type="match status" value="8"/>
</dbReference>
<dbReference type="InterPro" id="IPR036612">
    <property type="entry name" value="KH_dom_type_1_sf"/>
</dbReference>
<reference evidence="6 7" key="1">
    <citation type="submission" date="2023-08" db="EMBL/GenBank/DDBJ databases">
        <title>Annotated Genome Sequence of Vanrija albida AlHP1.</title>
        <authorList>
            <person name="Herzog R."/>
        </authorList>
    </citation>
    <scope>NUCLEOTIDE SEQUENCE [LARGE SCALE GENOMIC DNA]</scope>
    <source>
        <strain evidence="6 7">AlHP1</strain>
    </source>
</reference>
<feature type="domain" description="K Homology" evidence="5">
    <location>
        <begin position="696"/>
        <end position="770"/>
    </location>
</feature>
<dbReference type="PANTHER" id="PTHR10288">
    <property type="entry name" value="KH DOMAIN CONTAINING RNA BINDING PROTEIN"/>
    <property type="match status" value="1"/>
</dbReference>
<dbReference type="Proteomes" id="UP001565368">
    <property type="component" value="Unassembled WGS sequence"/>
</dbReference>
<protein>
    <recommendedName>
        <fullName evidence="5">K Homology domain-containing protein</fullName>
    </recommendedName>
</protein>
<comment type="caution">
    <text evidence="6">The sequence shown here is derived from an EMBL/GenBank/DDBJ whole genome shotgun (WGS) entry which is preliminary data.</text>
</comment>
<keyword evidence="3" id="KW-0175">Coiled coil</keyword>
<dbReference type="SMART" id="SM00322">
    <property type="entry name" value="KH"/>
    <property type="match status" value="11"/>
</dbReference>
<feature type="domain" description="K Homology" evidence="5">
    <location>
        <begin position="180"/>
        <end position="272"/>
    </location>
</feature>
<evidence type="ECO:0000313" key="6">
    <source>
        <dbReference type="EMBL" id="KAL1412774.1"/>
    </source>
</evidence>
<dbReference type="PROSITE" id="PS50084">
    <property type="entry name" value="KH_TYPE_1"/>
    <property type="match status" value="8"/>
</dbReference>
<feature type="compositionally biased region" description="Acidic residues" evidence="4">
    <location>
        <begin position="236"/>
        <end position="245"/>
    </location>
</feature>
<feature type="domain" description="K Homology" evidence="5">
    <location>
        <begin position="370"/>
        <end position="435"/>
    </location>
</feature>
<organism evidence="6 7">
    <name type="scientific">Vanrija albida</name>
    <dbReference type="NCBI Taxonomy" id="181172"/>
    <lineage>
        <taxon>Eukaryota</taxon>
        <taxon>Fungi</taxon>
        <taxon>Dikarya</taxon>
        <taxon>Basidiomycota</taxon>
        <taxon>Agaricomycotina</taxon>
        <taxon>Tremellomycetes</taxon>
        <taxon>Trichosporonales</taxon>
        <taxon>Trichosporonaceae</taxon>
        <taxon>Vanrija</taxon>
    </lineage>
</organism>
<dbReference type="SUPFAM" id="SSF54791">
    <property type="entry name" value="Eukaryotic type KH-domain (KH-domain type I)"/>
    <property type="match status" value="10"/>
</dbReference>
<feature type="coiled-coil region" evidence="3">
    <location>
        <begin position="755"/>
        <end position="785"/>
    </location>
</feature>
<evidence type="ECO:0000313" key="7">
    <source>
        <dbReference type="Proteomes" id="UP001565368"/>
    </source>
</evidence>
<accession>A0ABR3QDI6</accession>
<dbReference type="InterPro" id="IPR054548">
    <property type="entry name" value="SCP160-like_KH"/>
</dbReference>
<dbReference type="GeneID" id="95981565"/>
<dbReference type="Pfam" id="PF22952">
    <property type="entry name" value="KH_11"/>
    <property type="match status" value="1"/>
</dbReference>
<feature type="domain" description="K Homology" evidence="5">
    <location>
        <begin position="276"/>
        <end position="365"/>
    </location>
</feature>
<dbReference type="EMBL" id="JBBXJM010000001">
    <property type="protein sequence ID" value="KAL1412774.1"/>
    <property type="molecule type" value="Genomic_DNA"/>
</dbReference>
<dbReference type="CDD" id="cd00105">
    <property type="entry name" value="KH-I"/>
    <property type="match status" value="2"/>
</dbReference>
<evidence type="ECO:0000256" key="1">
    <source>
        <dbReference type="ARBA" id="ARBA00022737"/>
    </source>
</evidence>
<evidence type="ECO:0000256" key="3">
    <source>
        <dbReference type="SAM" id="Coils"/>
    </source>
</evidence>
<feature type="domain" description="K Homology" evidence="5">
    <location>
        <begin position="774"/>
        <end position="852"/>
    </location>
</feature>